<feature type="compositionally biased region" description="Basic residues" evidence="6">
    <location>
        <begin position="11"/>
        <end position="25"/>
    </location>
</feature>
<dbReference type="EMBL" id="CADCTB010000177">
    <property type="protein sequence ID" value="CAA9263573.1"/>
    <property type="molecule type" value="Genomic_DNA"/>
</dbReference>
<evidence type="ECO:0000313" key="8">
    <source>
        <dbReference type="EMBL" id="CAA9263573.1"/>
    </source>
</evidence>
<protein>
    <submittedName>
        <fullName evidence="8">Ribonuclease E</fullName>
        <ecNumber evidence="8">3.1.26.12</ecNumber>
    </submittedName>
</protein>
<evidence type="ECO:0000256" key="2">
    <source>
        <dbReference type="ARBA" id="ARBA00022723"/>
    </source>
</evidence>
<feature type="compositionally biased region" description="Gly residues" evidence="6">
    <location>
        <begin position="292"/>
        <end position="302"/>
    </location>
</feature>
<dbReference type="InterPro" id="IPR012340">
    <property type="entry name" value="NA-bd_OB-fold"/>
</dbReference>
<keyword evidence="5" id="KW-0694">RNA-binding</keyword>
<dbReference type="GO" id="GO:0003723">
    <property type="term" value="F:RNA binding"/>
    <property type="evidence" value="ECO:0007669"/>
    <property type="project" value="UniProtKB-KW"/>
</dbReference>
<comment type="cofactor">
    <cofactor evidence="1">
        <name>Mg(2+)</name>
        <dbReference type="ChEBI" id="CHEBI:18420"/>
    </cofactor>
</comment>
<dbReference type="InterPro" id="IPR019307">
    <property type="entry name" value="RNA-bd_AU-1/RNase_E/G"/>
</dbReference>
<keyword evidence="4" id="KW-0460">Magnesium</keyword>
<feature type="domain" description="S1 motif" evidence="7">
    <location>
        <begin position="243"/>
        <end position="338"/>
    </location>
</feature>
<evidence type="ECO:0000256" key="5">
    <source>
        <dbReference type="ARBA" id="ARBA00022884"/>
    </source>
</evidence>
<feature type="compositionally biased region" description="Acidic residues" evidence="6">
    <location>
        <begin position="141"/>
        <end position="151"/>
    </location>
</feature>
<feature type="compositionally biased region" description="Gly residues" evidence="6">
    <location>
        <begin position="164"/>
        <end position="174"/>
    </location>
</feature>
<dbReference type="GO" id="GO:0008995">
    <property type="term" value="F:ribonuclease E activity"/>
    <property type="evidence" value="ECO:0007669"/>
    <property type="project" value="UniProtKB-EC"/>
</dbReference>
<dbReference type="GO" id="GO:0006364">
    <property type="term" value="P:rRNA processing"/>
    <property type="evidence" value="ECO:0007669"/>
    <property type="project" value="TreeGrafter"/>
</dbReference>
<dbReference type="PANTHER" id="PTHR30001:SF0">
    <property type="entry name" value="RIBONUCLEASE G"/>
    <property type="match status" value="1"/>
</dbReference>
<gene>
    <name evidence="8" type="ORF">AVDCRST_MAG10-2892</name>
</gene>
<evidence type="ECO:0000256" key="4">
    <source>
        <dbReference type="ARBA" id="ARBA00022842"/>
    </source>
</evidence>
<evidence type="ECO:0000256" key="6">
    <source>
        <dbReference type="SAM" id="MobiDB-lite"/>
    </source>
</evidence>
<evidence type="ECO:0000256" key="1">
    <source>
        <dbReference type="ARBA" id="ARBA00001946"/>
    </source>
</evidence>
<accession>A0A6J4IZF0</accession>
<dbReference type="InterPro" id="IPR003029">
    <property type="entry name" value="S1_domain"/>
</dbReference>
<dbReference type="Gene3D" id="2.40.50.140">
    <property type="entry name" value="Nucleic acid-binding proteins"/>
    <property type="match status" value="1"/>
</dbReference>
<feature type="region of interest" description="Disordered" evidence="6">
    <location>
        <begin position="1"/>
        <end position="200"/>
    </location>
</feature>
<dbReference type="InterPro" id="IPR004659">
    <property type="entry name" value="RNase_E/G"/>
</dbReference>
<organism evidence="8">
    <name type="scientific">uncultured Acidimicrobiales bacterium</name>
    <dbReference type="NCBI Taxonomy" id="310071"/>
    <lineage>
        <taxon>Bacteria</taxon>
        <taxon>Bacillati</taxon>
        <taxon>Actinomycetota</taxon>
        <taxon>Acidimicrobiia</taxon>
        <taxon>Acidimicrobiales</taxon>
        <taxon>environmental samples</taxon>
    </lineage>
</organism>
<keyword evidence="2" id="KW-0479">Metal-binding</keyword>
<dbReference type="GO" id="GO:0046872">
    <property type="term" value="F:metal ion binding"/>
    <property type="evidence" value="ECO:0007669"/>
    <property type="project" value="UniProtKB-KW"/>
</dbReference>
<sequence length="636" mass="69556">MASDEESRSSANRRRRGSRGGRTTRRPGDGEPGDAAENDGPVRPERARAPKAAILGPDAPDLPDPPSEGRAAPEAGARALVRRPDLGASRPKIGDTRPAPPPTAGDDGSAAATPTRSPGRRGPGGQPPKARTAAAERMADDSDGEVDGDDDSPARKRRRRGGRGRGTTVGGKALGGTPEPEAPVELDEETLERRRGRERKGKPVGRYQMCVHVRPEATQIAVLEGRSLIEHYVSRPSDDASQIHGNIYIGRVQNVLPGMEAAFVDIGTPKNAVLYRGDVQYDSEDVDEKGPGGKGGGGGGGGKDNDVRIEQLLRPGQTVLCQVTKNPIGTKGARLTQEVSLAGRFVVLIPNSTTYGISKRLSDEERKRLRRILDEVRPPGQGLIVRTAAEGATPEELRRDVERLLKQWGQIEALAARSNAPTLLYREPPLAVRVIREEFNKDYRGVLIDDVELHREVHEYVAALIPELADRIELYDDPALPIFERQHVHEQLHKALDRKVWLPSGGSLIIERTEALTVIDVNTGKNVGTKNLEETVFRNNLEAAEEIARQLRLRDIGGIIVIDFIDMEIRKNREQVLKLFKDCLARDKTRTQVFDISELGLVEMTRKRVSEGLVESFSAICPNCNGRGIILDESLL</sequence>
<proteinExistence type="predicted"/>
<dbReference type="SUPFAM" id="SSF50249">
    <property type="entry name" value="Nucleic acid-binding proteins"/>
    <property type="match status" value="1"/>
</dbReference>
<name>A0A6J4IZF0_9ACTN</name>
<feature type="region of interest" description="Disordered" evidence="6">
    <location>
        <begin position="282"/>
        <end position="305"/>
    </location>
</feature>
<evidence type="ECO:0000259" key="7">
    <source>
        <dbReference type="SMART" id="SM00316"/>
    </source>
</evidence>
<dbReference type="AlphaFoldDB" id="A0A6J4IZF0"/>
<dbReference type="Pfam" id="PF10150">
    <property type="entry name" value="RNase_E_G"/>
    <property type="match status" value="1"/>
</dbReference>
<dbReference type="NCBIfam" id="TIGR00757">
    <property type="entry name" value="RNaseEG"/>
    <property type="match status" value="1"/>
</dbReference>
<feature type="compositionally biased region" description="Low complexity" evidence="6">
    <location>
        <begin position="68"/>
        <end position="79"/>
    </location>
</feature>
<dbReference type="PANTHER" id="PTHR30001">
    <property type="entry name" value="RIBONUCLEASE"/>
    <property type="match status" value="1"/>
</dbReference>
<keyword evidence="3 8" id="KW-0378">Hydrolase</keyword>
<reference evidence="8" key="1">
    <citation type="submission" date="2020-02" db="EMBL/GenBank/DDBJ databases">
        <authorList>
            <person name="Meier V. D."/>
        </authorList>
    </citation>
    <scope>NUCLEOTIDE SEQUENCE</scope>
    <source>
        <strain evidence="8">AVDCRST_MAG10</strain>
    </source>
</reference>
<dbReference type="GO" id="GO:0005737">
    <property type="term" value="C:cytoplasm"/>
    <property type="evidence" value="ECO:0007669"/>
    <property type="project" value="TreeGrafter"/>
</dbReference>
<dbReference type="EC" id="3.1.26.12" evidence="8"/>
<dbReference type="CDD" id="cd04453">
    <property type="entry name" value="S1_RNase_E"/>
    <property type="match status" value="1"/>
</dbReference>
<evidence type="ECO:0000256" key="3">
    <source>
        <dbReference type="ARBA" id="ARBA00022801"/>
    </source>
</evidence>
<dbReference type="SMART" id="SM00316">
    <property type="entry name" value="S1"/>
    <property type="match status" value="1"/>
</dbReference>